<gene>
    <name evidence="2" type="ORF">SLS53_003367</name>
</gene>
<name>A0AAN9YGZ9_9PEZI</name>
<protein>
    <submittedName>
        <fullName evidence="2">Uncharacterized protein</fullName>
    </submittedName>
</protein>
<dbReference type="AlphaFoldDB" id="A0AAN9YGZ9"/>
<feature type="region of interest" description="Disordered" evidence="1">
    <location>
        <begin position="1"/>
        <end position="121"/>
    </location>
</feature>
<accession>A0AAN9YGZ9</accession>
<comment type="caution">
    <text evidence="2">The sequence shown here is derived from an EMBL/GenBank/DDBJ whole genome shotgun (WGS) entry which is preliminary data.</text>
</comment>
<dbReference type="Proteomes" id="UP001320245">
    <property type="component" value="Unassembled WGS sequence"/>
</dbReference>
<feature type="compositionally biased region" description="Basic and acidic residues" evidence="1">
    <location>
        <begin position="203"/>
        <end position="215"/>
    </location>
</feature>
<feature type="compositionally biased region" description="Polar residues" evidence="1">
    <location>
        <begin position="12"/>
        <end position="38"/>
    </location>
</feature>
<reference evidence="2 3" key="1">
    <citation type="journal article" date="2023" name="PLoS ONE">
        <title>Cytospora paraplurivora sp. nov. isolated from orchards with fruit tree decline syndrome in Ontario, Canada.</title>
        <authorList>
            <person name="Ilyukhin E."/>
            <person name="Nguyen H.D.T."/>
            <person name="Castle A.J."/>
            <person name="Ellouze W."/>
        </authorList>
    </citation>
    <scope>NUCLEOTIDE SEQUENCE [LARGE SCALE GENOMIC DNA]</scope>
    <source>
        <strain evidence="2 3">FDS-564</strain>
    </source>
</reference>
<organism evidence="2 3">
    <name type="scientific">Cytospora paraplurivora</name>
    <dbReference type="NCBI Taxonomy" id="2898453"/>
    <lineage>
        <taxon>Eukaryota</taxon>
        <taxon>Fungi</taxon>
        <taxon>Dikarya</taxon>
        <taxon>Ascomycota</taxon>
        <taxon>Pezizomycotina</taxon>
        <taxon>Sordariomycetes</taxon>
        <taxon>Sordariomycetidae</taxon>
        <taxon>Diaporthales</taxon>
        <taxon>Cytosporaceae</taxon>
        <taxon>Cytospora</taxon>
    </lineage>
</organism>
<evidence type="ECO:0000256" key="1">
    <source>
        <dbReference type="SAM" id="MobiDB-lite"/>
    </source>
</evidence>
<feature type="region of interest" description="Disordered" evidence="1">
    <location>
        <begin position="191"/>
        <end position="234"/>
    </location>
</feature>
<keyword evidence="3" id="KW-1185">Reference proteome</keyword>
<evidence type="ECO:0000313" key="2">
    <source>
        <dbReference type="EMBL" id="KAK7744483.1"/>
    </source>
</evidence>
<feature type="compositionally biased region" description="Basic residues" evidence="1">
    <location>
        <begin position="1"/>
        <end position="11"/>
    </location>
</feature>
<feature type="compositionally biased region" description="Low complexity" evidence="1">
    <location>
        <begin position="51"/>
        <end position="70"/>
    </location>
</feature>
<feature type="compositionally biased region" description="Polar residues" evidence="1">
    <location>
        <begin position="103"/>
        <end position="118"/>
    </location>
</feature>
<dbReference type="EMBL" id="JAJSPL020000010">
    <property type="protein sequence ID" value="KAK7744483.1"/>
    <property type="molecule type" value="Genomic_DNA"/>
</dbReference>
<evidence type="ECO:0000313" key="3">
    <source>
        <dbReference type="Proteomes" id="UP001320245"/>
    </source>
</evidence>
<feature type="compositionally biased region" description="Low complexity" evidence="1">
    <location>
        <begin position="92"/>
        <end position="101"/>
    </location>
</feature>
<proteinExistence type="predicted"/>
<sequence>MLQTHPRRSFGNKRSPQQAEDCSHCQQHTRSQSPTSSPHIVEPIDVLDQLQTSSPPSEPWSPQETSQQRQEQQEPERPQQQQQRRRLRQQRQRQQQQQKQHQLSRYGQQAPPSTSTLTAPRKVAEALESARDCRFDRVISSTLETALSKIWDRVVNEPESYVMTDIEFGVFNLYQQRFFGDKRATEARRRFWDNSYGPGSDGARSDESSDGRSDASADETDDGSQQGHGRRPRL</sequence>